<evidence type="ECO:0000256" key="2">
    <source>
        <dbReference type="SAM" id="MobiDB-lite"/>
    </source>
</evidence>
<dbReference type="GO" id="GO:0046677">
    <property type="term" value="P:response to antibiotic"/>
    <property type="evidence" value="ECO:0007669"/>
    <property type="project" value="UniProtKB-KW"/>
</dbReference>
<sequence length="204" mass="22310">MAGEVTIPILPVRSIDETIAFYEALGFAVTHRQVRPNGYVVVRREDIELHFFAMPRYDPATSYSTCYIRVPDPDALHASFAAGLKRALGRVPIRGMPRLTKPIDTSYGTRQFGAVDPSGNWLRIGKPNARSIEDDPVALASESELARALRIATRLAESKGDVEAALRVLEVALRRGGGSEAERAAATAYHDELGTRDAPDDPRP</sequence>
<dbReference type="RefSeq" id="WP_053230443.1">
    <property type="nucleotide sequence ID" value="NZ_CP011125.1"/>
</dbReference>
<dbReference type="InterPro" id="IPR029068">
    <property type="entry name" value="Glyas_Bleomycin-R_OHBP_Dase"/>
</dbReference>
<dbReference type="SUPFAM" id="SSF54593">
    <property type="entry name" value="Glyoxalase/Bleomycin resistance protein/Dihydroxybiphenyl dioxygenase"/>
    <property type="match status" value="1"/>
</dbReference>
<feature type="compositionally biased region" description="Basic and acidic residues" evidence="2">
    <location>
        <begin position="189"/>
        <end position="204"/>
    </location>
</feature>
<evidence type="ECO:0000256" key="1">
    <source>
        <dbReference type="ARBA" id="ARBA00023251"/>
    </source>
</evidence>
<gene>
    <name evidence="3" type="ORF">DB32_000103</name>
</gene>
<evidence type="ECO:0000313" key="4">
    <source>
        <dbReference type="Proteomes" id="UP000034883"/>
    </source>
</evidence>
<accession>A0A0F6VYN4</accession>
<protein>
    <recommendedName>
        <fullName evidence="5">Bleomycin resistance protein</fullName>
    </recommendedName>
</protein>
<dbReference type="Gene3D" id="3.10.180.10">
    <property type="entry name" value="2,3-Dihydroxybiphenyl 1,2-Dioxygenase, domain 1"/>
    <property type="match status" value="1"/>
</dbReference>
<dbReference type="OrthoDB" id="6624781at2"/>
<dbReference type="STRING" id="927083.DB32_000103"/>
<feature type="region of interest" description="Disordered" evidence="2">
    <location>
        <begin position="176"/>
        <end position="204"/>
    </location>
</feature>
<evidence type="ECO:0008006" key="5">
    <source>
        <dbReference type="Google" id="ProtNLM"/>
    </source>
</evidence>
<dbReference type="InterPro" id="IPR000335">
    <property type="entry name" value="Bleomycin-R"/>
</dbReference>
<keyword evidence="4" id="KW-1185">Reference proteome</keyword>
<dbReference type="AlphaFoldDB" id="A0A0F6VYN4"/>
<dbReference type="Proteomes" id="UP000034883">
    <property type="component" value="Chromosome"/>
</dbReference>
<dbReference type="KEGG" id="samy:DB32_000103"/>
<reference evidence="3 4" key="1">
    <citation type="submission" date="2015-03" db="EMBL/GenBank/DDBJ databases">
        <title>Genome assembly of Sandaracinus amylolyticus DSM 53668.</title>
        <authorList>
            <person name="Sharma G."/>
            <person name="Subramanian S."/>
        </authorList>
    </citation>
    <scope>NUCLEOTIDE SEQUENCE [LARGE SCALE GENOMIC DNA]</scope>
    <source>
        <strain evidence="3 4">DSM 53668</strain>
    </source>
</reference>
<proteinExistence type="predicted"/>
<dbReference type="EMBL" id="CP011125">
    <property type="protein sequence ID" value="AKF02955.1"/>
    <property type="molecule type" value="Genomic_DNA"/>
</dbReference>
<keyword evidence="1" id="KW-0046">Antibiotic resistance</keyword>
<organism evidence="3 4">
    <name type="scientific">Sandaracinus amylolyticus</name>
    <dbReference type="NCBI Taxonomy" id="927083"/>
    <lineage>
        <taxon>Bacteria</taxon>
        <taxon>Pseudomonadati</taxon>
        <taxon>Myxococcota</taxon>
        <taxon>Polyangia</taxon>
        <taxon>Polyangiales</taxon>
        <taxon>Sandaracinaceae</taxon>
        <taxon>Sandaracinus</taxon>
    </lineage>
</organism>
<name>A0A0F6VYN4_9BACT</name>
<dbReference type="CDD" id="cd08349">
    <property type="entry name" value="BLMA_like"/>
    <property type="match status" value="1"/>
</dbReference>
<evidence type="ECO:0000313" key="3">
    <source>
        <dbReference type="EMBL" id="AKF02955.1"/>
    </source>
</evidence>